<dbReference type="Proteomes" id="UP001603857">
    <property type="component" value="Unassembled WGS sequence"/>
</dbReference>
<dbReference type="GO" id="GO:0009699">
    <property type="term" value="P:phenylpropanoid biosynthetic process"/>
    <property type="evidence" value="ECO:0007669"/>
    <property type="project" value="UniProtKB-ARBA"/>
</dbReference>
<evidence type="ECO:0000256" key="4">
    <source>
        <dbReference type="RuleBase" id="RU363099"/>
    </source>
</evidence>
<feature type="signal peptide" evidence="4">
    <location>
        <begin position="1"/>
        <end position="21"/>
    </location>
</feature>
<dbReference type="Pfam" id="PF03018">
    <property type="entry name" value="Dirigent"/>
    <property type="match status" value="1"/>
</dbReference>
<evidence type="ECO:0000256" key="3">
    <source>
        <dbReference type="ARBA" id="ARBA00022525"/>
    </source>
</evidence>
<dbReference type="AlphaFoldDB" id="A0ABD1MPF2"/>
<evidence type="ECO:0000313" key="6">
    <source>
        <dbReference type="Proteomes" id="UP001603857"/>
    </source>
</evidence>
<accession>A0ABD1MPF2</accession>
<name>A0ABD1MPF2_9FABA</name>
<protein>
    <recommendedName>
        <fullName evidence="4">Dirigent protein</fullName>
    </recommendedName>
</protein>
<dbReference type="EMBL" id="JBGMDY010000004">
    <property type="protein sequence ID" value="KAL2337669.1"/>
    <property type="molecule type" value="Genomic_DNA"/>
</dbReference>
<dbReference type="InterPro" id="IPR004265">
    <property type="entry name" value="Dirigent"/>
</dbReference>
<evidence type="ECO:0000313" key="5">
    <source>
        <dbReference type="EMBL" id="KAL2337669.1"/>
    </source>
</evidence>
<organism evidence="5 6">
    <name type="scientific">Flemingia macrophylla</name>
    <dbReference type="NCBI Taxonomy" id="520843"/>
    <lineage>
        <taxon>Eukaryota</taxon>
        <taxon>Viridiplantae</taxon>
        <taxon>Streptophyta</taxon>
        <taxon>Embryophyta</taxon>
        <taxon>Tracheophyta</taxon>
        <taxon>Spermatophyta</taxon>
        <taxon>Magnoliopsida</taxon>
        <taxon>eudicotyledons</taxon>
        <taxon>Gunneridae</taxon>
        <taxon>Pentapetalae</taxon>
        <taxon>rosids</taxon>
        <taxon>fabids</taxon>
        <taxon>Fabales</taxon>
        <taxon>Fabaceae</taxon>
        <taxon>Papilionoideae</taxon>
        <taxon>50 kb inversion clade</taxon>
        <taxon>NPAAA clade</taxon>
        <taxon>indigoferoid/millettioid clade</taxon>
        <taxon>Phaseoleae</taxon>
        <taxon>Flemingia</taxon>
    </lineage>
</organism>
<proteinExistence type="inferred from homology"/>
<dbReference type="GO" id="GO:0048046">
    <property type="term" value="C:apoplast"/>
    <property type="evidence" value="ECO:0007669"/>
    <property type="project" value="UniProtKB-SubCell"/>
</dbReference>
<comment type="similarity">
    <text evidence="1 4">Belongs to the plant dirigent protein family.</text>
</comment>
<keyword evidence="4" id="KW-0052">Apoplast</keyword>
<evidence type="ECO:0000256" key="1">
    <source>
        <dbReference type="ARBA" id="ARBA00010746"/>
    </source>
</evidence>
<comment type="subcellular location">
    <subcellularLocation>
        <location evidence="4">Secreted</location>
        <location evidence="4">Extracellular space</location>
        <location evidence="4">Apoplast</location>
    </subcellularLocation>
</comment>
<reference evidence="5 6" key="1">
    <citation type="submission" date="2024-08" db="EMBL/GenBank/DDBJ databases">
        <title>Insights into the chromosomal genome structure of Flemingia macrophylla.</title>
        <authorList>
            <person name="Ding Y."/>
            <person name="Zhao Y."/>
            <person name="Bi W."/>
            <person name="Wu M."/>
            <person name="Zhao G."/>
            <person name="Gong Y."/>
            <person name="Li W."/>
            <person name="Zhang P."/>
        </authorList>
    </citation>
    <scope>NUCLEOTIDE SEQUENCE [LARGE SCALE GENOMIC DNA]</scope>
    <source>
        <strain evidence="5">DYQJB</strain>
        <tissue evidence="5">Leaf</tissue>
    </source>
</reference>
<comment type="subunit">
    <text evidence="2 4">Homodimer.</text>
</comment>
<keyword evidence="4" id="KW-0732">Signal</keyword>
<gene>
    <name evidence="5" type="ORF">Fmac_012115</name>
</gene>
<feature type="chain" id="PRO_5044528425" description="Dirigent protein" evidence="4">
    <location>
        <begin position="22"/>
        <end position="187"/>
    </location>
</feature>
<keyword evidence="6" id="KW-1185">Reference proteome</keyword>
<dbReference type="InterPro" id="IPR044859">
    <property type="entry name" value="Allene_oxi_cyc_Dirigent"/>
</dbReference>
<dbReference type="PANTHER" id="PTHR21495">
    <property type="entry name" value="NUCLEOPORIN-RELATED"/>
    <property type="match status" value="1"/>
</dbReference>
<keyword evidence="3 4" id="KW-0964">Secreted</keyword>
<dbReference type="Gene3D" id="2.40.480.10">
    <property type="entry name" value="Allene oxide cyclase-like"/>
    <property type="match status" value="1"/>
</dbReference>
<comment type="caution">
    <text evidence="5">The sequence shown here is derived from an EMBL/GenBank/DDBJ whole genome shotgun (WGS) entry which is preliminary data.</text>
</comment>
<evidence type="ECO:0000256" key="2">
    <source>
        <dbReference type="ARBA" id="ARBA00011738"/>
    </source>
</evidence>
<comment type="function">
    <text evidence="4">Dirigent proteins impart stereoselectivity on the phenoxy radical-coupling reaction, yielding optically active lignans from two molecules of coniferyl alcohol in the biosynthesis of lignans, flavonolignans, and alkaloids and thus plays a central role in plant secondary metabolism.</text>
</comment>
<sequence length="187" mass="20385">MGMASHFLILSLLISFTFATAQETGFVGSLDRKSLGLAQKDMLSHFLFYFHERFTGSNVTTVMVVPPLPKYNATSNFGGMGVTDNALTLGPDPASKVVGRIEGLFAATSQTEFNIVQVVNFALTEGKYNGSSIAVLGRNRLSQKVRELPVVGGTGLFKFATGYVETTTLYLDSNRSTIEYNIYVSHY</sequence>